<reference evidence="1 2" key="1">
    <citation type="submission" date="2019-04" db="EMBL/GenBank/DDBJ databases">
        <title>Friends and foes A comparative genomics studyof 23 Aspergillus species from section Flavi.</title>
        <authorList>
            <consortium name="DOE Joint Genome Institute"/>
            <person name="Kjaerbolling I."/>
            <person name="Vesth T."/>
            <person name="Frisvad J.C."/>
            <person name="Nybo J.L."/>
            <person name="Theobald S."/>
            <person name="Kildgaard S."/>
            <person name="Isbrandt T."/>
            <person name="Kuo A."/>
            <person name="Sato A."/>
            <person name="Lyhne E.K."/>
            <person name="Kogle M.E."/>
            <person name="Wiebenga A."/>
            <person name="Kun R.S."/>
            <person name="Lubbers R.J."/>
            <person name="Makela M.R."/>
            <person name="Barry K."/>
            <person name="Chovatia M."/>
            <person name="Clum A."/>
            <person name="Daum C."/>
            <person name="Haridas S."/>
            <person name="He G."/>
            <person name="LaButti K."/>
            <person name="Lipzen A."/>
            <person name="Mondo S."/>
            <person name="Riley R."/>
            <person name="Salamov A."/>
            <person name="Simmons B.A."/>
            <person name="Magnuson J.K."/>
            <person name="Henrissat B."/>
            <person name="Mortensen U.H."/>
            <person name="Larsen T.O."/>
            <person name="Devries R.P."/>
            <person name="Grigoriev I.V."/>
            <person name="Machida M."/>
            <person name="Baker S.E."/>
            <person name="Andersen M.R."/>
        </authorList>
    </citation>
    <scope>NUCLEOTIDE SEQUENCE [LARGE SCALE GENOMIC DNA]</scope>
    <source>
        <strain evidence="1 2">CBS 763.97</strain>
    </source>
</reference>
<organism evidence="1 2">
    <name type="scientific">Aspergillus caelatus</name>
    <dbReference type="NCBI Taxonomy" id="61420"/>
    <lineage>
        <taxon>Eukaryota</taxon>
        <taxon>Fungi</taxon>
        <taxon>Dikarya</taxon>
        <taxon>Ascomycota</taxon>
        <taxon>Pezizomycotina</taxon>
        <taxon>Eurotiomycetes</taxon>
        <taxon>Eurotiomycetidae</taxon>
        <taxon>Eurotiales</taxon>
        <taxon>Aspergillaceae</taxon>
        <taxon>Aspergillus</taxon>
        <taxon>Aspergillus subgen. Circumdati</taxon>
    </lineage>
</organism>
<accession>A0A5N6ZZH9</accession>
<dbReference type="EMBL" id="ML737687">
    <property type="protein sequence ID" value="KAE8362997.1"/>
    <property type="molecule type" value="Genomic_DNA"/>
</dbReference>
<gene>
    <name evidence="1" type="ORF">BDV27DRAFT_12045</name>
</gene>
<dbReference type="AlphaFoldDB" id="A0A5N6ZZH9"/>
<evidence type="ECO:0000313" key="2">
    <source>
        <dbReference type="Proteomes" id="UP000326268"/>
    </source>
</evidence>
<dbReference type="RefSeq" id="XP_031926078.1">
    <property type="nucleotide sequence ID" value="XM_032065107.1"/>
</dbReference>
<protein>
    <submittedName>
        <fullName evidence="1">Uncharacterized protein</fullName>
    </submittedName>
</protein>
<dbReference type="Proteomes" id="UP000326268">
    <property type="component" value="Unassembled WGS sequence"/>
</dbReference>
<name>A0A5N6ZZH9_9EURO</name>
<dbReference type="GeneID" id="43649553"/>
<sequence>MTATNYYGPDPNNHPDQKELSNIFRNLKPSTDSAFVLGCDGVLRNLTIDHNVLDAIGLPPRLIKAFLDRGPFDPRMEDMYRGVDGTKVPQEQCWKPDPSLLPLPLTAEEKARIKKENEEHKDIIQESIRKMESGELKPCGVAIRSNHDILSSS</sequence>
<proteinExistence type="predicted"/>
<keyword evidence="2" id="KW-1185">Reference proteome</keyword>
<evidence type="ECO:0000313" key="1">
    <source>
        <dbReference type="EMBL" id="KAE8362997.1"/>
    </source>
</evidence>